<dbReference type="InterPro" id="IPR015413">
    <property type="entry name" value="Methionyl/Leucyl_tRNA_Synth"/>
</dbReference>
<dbReference type="FunFam" id="3.90.740.10:FF:000001">
    <property type="entry name" value="Leucine--tRNA ligase, cytoplasmic"/>
    <property type="match status" value="1"/>
</dbReference>
<dbReference type="GO" id="GO:0005524">
    <property type="term" value="F:ATP binding"/>
    <property type="evidence" value="ECO:0007669"/>
    <property type="project" value="UniProtKB-KW"/>
</dbReference>
<evidence type="ECO:0000313" key="16">
    <source>
        <dbReference type="Proteomes" id="UP000188320"/>
    </source>
</evidence>
<evidence type="ECO:0000256" key="1">
    <source>
        <dbReference type="ARBA" id="ARBA00004496"/>
    </source>
</evidence>
<evidence type="ECO:0000256" key="4">
    <source>
        <dbReference type="ARBA" id="ARBA00022598"/>
    </source>
</evidence>
<evidence type="ECO:0000259" key="13">
    <source>
        <dbReference type="Pfam" id="PF08264"/>
    </source>
</evidence>
<dbReference type="InterPro" id="IPR004493">
    <property type="entry name" value="Leu-tRNA-synth_Ia_arc/euk"/>
</dbReference>
<comment type="catalytic activity">
    <reaction evidence="10">
        <text>tRNA(Leu) + L-leucine + ATP = L-leucyl-tRNA(Leu) + AMP + diphosphate</text>
        <dbReference type="Rhea" id="RHEA:11688"/>
        <dbReference type="Rhea" id="RHEA-COMP:9613"/>
        <dbReference type="Rhea" id="RHEA-COMP:9622"/>
        <dbReference type="ChEBI" id="CHEBI:30616"/>
        <dbReference type="ChEBI" id="CHEBI:33019"/>
        <dbReference type="ChEBI" id="CHEBI:57427"/>
        <dbReference type="ChEBI" id="CHEBI:78442"/>
        <dbReference type="ChEBI" id="CHEBI:78494"/>
        <dbReference type="ChEBI" id="CHEBI:456215"/>
        <dbReference type="EC" id="6.1.1.4"/>
    </reaction>
</comment>
<dbReference type="Gene3D" id="3.40.50.620">
    <property type="entry name" value="HUPs"/>
    <property type="match status" value="1"/>
</dbReference>
<dbReference type="Gene3D" id="3.90.740.10">
    <property type="entry name" value="Valyl/Leucyl/Isoleucyl-tRNA synthetase, editing domain"/>
    <property type="match status" value="1"/>
</dbReference>
<keyword evidence="6 11" id="KW-0067">ATP-binding</keyword>
<evidence type="ECO:0000256" key="9">
    <source>
        <dbReference type="ARBA" id="ARBA00030520"/>
    </source>
</evidence>
<dbReference type="GO" id="GO:0002161">
    <property type="term" value="F:aminoacyl-tRNA deacylase activity"/>
    <property type="evidence" value="ECO:0007669"/>
    <property type="project" value="InterPro"/>
</dbReference>
<evidence type="ECO:0000256" key="7">
    <source>
        <dbReference type="ARBA" id="ARBA00022917"/>
    </source>
</evidence>
<dbReference type="GO" id="GO:0004823">
    <property type="term" value="F:leucine-tRNA ligase activity"/>
    <property type="evidence" value="ECO:0007669"/>
    <property type="project" value="UniProtKB-EC"/>
</dbReference>
<evidence type="ECO:0000256" key="11">
    <source>
        <dbReference type="RuleBase" id="RU363039"/>
    </source>
</evidence>
<name>A0A1R1PY69_ZANCU</name>
<dbReference type="PANTHER" id="PTHR45794">
    <property type="entry name" value="LEUCYL-TRNA SYNTHETASE"/>
    <property type="match status" value="1"/>
</dbReference>
<dbReference type="GO" id="GO:0005737">
    <property type="term" value="C:cytoplasm"/>
    <property type="evidence" value="ECO:0007669"/>
    <property type="project" value="UniProtKB-SubCell"/>
</dbReference>
<evidence type="ECO:0000313" key="15">
    <source>
        <dbReference type="EMBL" id="OMH85857.1"/>
    </source>
</evidence>
<dbReference type="EC" id="6.1.1.4" evidence="3"/>
<protein>
    <recommendedName>
        <fullName evidence="3">leucine--tRNA ligase</fullName>
        <ecNumber evidence="3">6.1.1.4</ecNumber>
    </recommendedName>
    <alternativeName>
        <fullName evidence="9">Leucyl-tRNA synthetase</fullName>
    </alternativeName>
</protein>
<dbReference type="NCBIfam" id="TIGR00395">
    <property type="entry name" value="leuS_arch"/>
    <property type="match status" value="1"/>
</dbReference>
<dbReference type="OrthoDB" id="10249672at2759"/>
<accession>A0A1R1PY69</accession>
<comment type="similarity">
    <text evidence="2 11">Belongs to the class-I aminoacyl-tRNA synthetase family.</text>
</comment>
<evidence type="ECO:0000259" key="12">
    <source>
        <dbReference type="Pfam" id="PF00133"/>
    </source>
</evidence>
<proteinExistence type="inferred from homology"/>
<dbReference type="Pfam" id="PF00133">
    <property type="entry name" value="tRNA-synt_1"/>
    <property type="match status" value="1"/>
</dbReference>
<comment type="caution">
    <text evidence="15">The sequence shown here is derived from an EMBL/GenBank/DDBJ whole genome shotgun (WGS) entry which is preliminary data.</text>
</comment>
<dbReference type="AlphaFoldDB" id="A0A1R1PY69"/>
<dbReference type="Proteomes" id="UP000188320">
    <property type="component" value="Unassembled WGS sequence"/>
</dbReference>
<keyword evidence="8 11" id="KW-0030">Aminoacyl-tRNA synthetase</keyword>
<keyword evidence="4 11" id="KW-0436">Ligase</keyword>
<dbReference type="InterPro" id="IPR009080">
    <property type="entry name" value="tRNAsynth_Ia_anticodon-bd"/>
</dbReference>
<evidence type="ECO:0000256" key="2">
    <source>
        <dbReference type="ARBA" id="ARBA00005594"/>
    </source>
</evidence>
<feature type="domain" description="Methionyl/Valyl/Leucyl/Isoleucyl-tRNA synthetase anticodon-binding" evidence="13">
    <location>
        <begin position="826"/>
        <end position="973"/>
    </location>
</feature>
<reference evidence="16" key="1">
    <citation type="submission" date="2017-01" db="EMBL/GenBank/DDBJ databases">
        <authorList>
            <person name="Wang Y."/>
            <person name="White M."/>
            <person name="Kvist S."/>
            <person name="Moncalvo J.-M."/>
        </authorList>
    </citation>
    <scope>NUCLEOTIDE SEQUENCE [LARGE SCALE GENOMIC DNA]</scope>
    <source>
        <strain evidence="16">COL-18-3</strain>
    </source>
</reference>
<dbReference type="EMBL" id="LSSK01000038">
    <property type="protein sequence ID" value="OMH85857.1"/>
    <property type="molecule type" value="Genomic_DNA"/>
</dbReference>
<dbReference type="Pfam" id="PF08264">
    <property type="entry name" value="Anticodon_1"/>
    <property type="match status" value="1"/>
</dbReference>
<evidence type="ECO:0000259" key="14">
    <source>
        <dbReference type="Pfam" id="PF09334"/>
    </source>
</evidence>
<dbReference type="InterPro" id="IPR014729">
    <property type="entry name" value="Rossmann-like_a/b/a_fold"/>
</dbReference>
<dbReference type="SUPFAM" id="SSF52374">
    <property type="entry name" value="Nucleotidylyl transferase"/>
    <property type="match status" value="1"/>
</dbReference>
<keyword evidence="16" id="KW-1185">Reference proteome</keyword>
<keyword evidence="5 11" id="KW-0547">Nucleotide-binding</keyword>
<dbReference type="GO" id="GO:0006429">
    <property type="term" value="P:leucyl-tRNA aminoacylation"/>
    <property type="evidence" value="ECO:0007669"/>
    <property type="project" value="InterPro"/>
</dbReference>
<evidence type="ECO:0000256" key="6">
    <source>
        <dbReference type="ARBA" id="ARBA00022840"/>
    </source>
</evidence>
<dbReference type="Pfam" id="PF09334">
    <property type="entry name" value="tRNA-synt_1g"/>
    <property type="match status" value="1"/>
</dbReference>
<gene>
    <name evidence="15" type="ORF">AX774_g587</name>
</gene>
<dbReference type="SUPFAM" id="SSF50677">
    <property type="entry name" value="ValRS/IleRS/LeuRS editing domain"/>
    <property type="match status" value="1"/>
</dbReference>
<evidence type="ECO:0000256" key="10">
    <source>
        <dbReference type="ARBA" id="ARBA00047469"/>
    </source>
</evidence>
<organism evidence="15 16">
    <name type="scientific">Zancudomyces culisetae</name>
    <name type="common">Gut fungus</name>
    <name type="synonym">Smittium culisetae</name>
    <dbReference type="NCBI Taxonomy" id="1213189"/>
    <lineage>
        <taxon>Eukaryota</taxon>
        <taxon>Fungi</taxon>
        <taxon>Fungi incertae sedis</taxon>
        <taxon>Zoopagomycota</taxon>
        <taxon>Kickxellomycotina</taxon>
        <taxon>Harpellomycetes</taxon>
        <taxon>Harpellales</taxon>
        <taxon>Legeriomycetaceae</taxon>
        <taxon>Zancudomyces</taxon>
    </lineage>
</organism>
<sequence>MEKVPVEKKTGKRDALVEMERAKQASWEASKLDEREIPIDVTKLSDSETEAEWMDLNRKHPKYMVTFPYPYMNGRLHLGHSFSISKAEFCIRWERLKGKNALFPLGFHVTGMPIKASADKIARELELFGPEFDGKGGQIEQQVADISDEAERIAAFDAIKKEKRGLAGTYQHEIMQSLGIPNSEIKKFSDPAHWLEYFPPRAIQDVKQFGCGVDWRRSFITTDANKYYDQFARWQFTRLRQKNKIKFGKRYTIWSAKDGQPCMDHDRMAGEGVGPQEYTAIKFEVEKWSDRLKDSEFVQKLKEREKEGKVFMVAATLRPETAYGITNVFVGEKIEYGAFEAPNGEIYLSTARAAKNMAFQGHSRVKDAVNQIATVVGHDLIGTQLQAPFSEHKKVYVLPMDNVSSTKGTGIVMSVPSDSPDDYVSVMMLKKKPAFYGIEVEWVQDPIAVVDTPTYGTRAAEMVVTQMKIQSAKDVVQLSAAKELVYKEGFYNGTMVIGKYKGMAVQEAKPLVRADMLAEGTAFAYAEPEGFVLSRSGDECIVALCDQWYMDYGEDEWRKETQAHLNTMETGSIETRHQFNATMEWLNQWACARSFGLGSKVPWDDSILIESLSDSTIYMAYYTISHLLHPTSLDHSSVGPLGITPEDMDDAAWDYVFLGLPLPETHAKQRELKFLRRSFLYWYPLDLRTSGKDLIQNHLTFFLYNHTAIFGDQGLLPRGVRCNGHLLLNGAKMSKSTGNFMTLHEAVEKYGADATRVALADAGDGLEDANFEESTANAAILRLFSVIEWALGLRLNPTASSDTISSIAKPDYVELRSADSPLSLVDKIFVAYMDLHCKAAADAFESMSYRQALKSAFYEMLAARDWYRDACGHCATSETHHMHAGAISSFIERLCVLMAPVAPHWADYLWVTVLGKAQSLFTSANETKALLERFSKPLDIEHVYRSIEIGDYIKQLVKSIRDAEFNLAKQNNKKSAKNQVVPSKYDASSPLKTLAVLYYPTNEFPFDWQQRIVQTIRENYPATPDAETEAKVRSHVTALLPSLLKAAGPAQKDIKRKALPFASELLKNAATIGTVAFDRPLLFSECDVLQQLVTCKYLHNVLGFSDVSIAEVDPSAYPNCAPGAPSFVVKSPQASSTVPDS</sequence>
<evidence type="ECO:0000256" key="5">
    <source>
        <dbReference type="ARBA" id="ARBA00022741"/>
    </source>
</evidence>
<dbReference type="InterPro" id="IPR013155">
    <property type="entry name" value="M/V/L/I-tRNA-synth_anticd-bd"/>
</dbReference>
<feature type="domain" description="Methionyl/Leucyl tRNA synthetase" evidence="14">
    <location>
        <begin position="691"/>
        <end position="776"/>
    </location>
</feature>
<dbReference type="PANTHER" id="PTHR45794:SF1">
    <property type="entry name" value="LEUCINE--TRNA LIGASE, CYTOPLASMIC"/>
    <property type="match status" value="1"/>
</dbReference>
<feature type="domain" description="Aminoacyl-tRNA synthetase class Ia" evidence="12">
    <location>
        <begin position="56"/>
        <end position="120"/>
    </location>
</feature>
<dbReference type="InterPro" id="IPR009008">
    <property type="entry name" value="Val/Leu/Ile-tRNA-synth_edit"/>
</dbReference>
<dbReference type="SUPFAM" id="SSF47323">
    <property type="entry name" value="Anticodon-binding domain of a subclass of class I aminoacyl-tRNA synthetases"/>
    <property type="match status" value="1"/>
</dbReference>
<dbReference type="InterPro" id="IPR002300">
    <property type="entry name" value="aa-tRNA-synth_Ia"/>
</dbReference>
<evidence type="ECO:0000256" key="8">
    <source>
        <dbReference type="ARBA" id="ARBA00023146"/>
    </source>
</evidence>
<dbReference type="Gene3D" id="1.10.730.10">
    <property type="entry name" value="Isoleucyl-tRNA Synthetase, Domain 1"/>
    <property type="match status" value="1"/>
</dbReference>
<keyword evidence="7 11" id="KW-0648">Protein biosynthesis</keyword>
<comment type="subcellular location">
    <subcellularLocation>
        <location evidence="1">Cytoplasm</location>
    </subcellularLocation>
</comment>
<evidence type="ECO:0000256" key="3">
    <source>
        <dbReference type="ARBA" id="ARBA00013164"/>
    </source>
</evidence>